<name>A0A2P4UI86_9ACTN</name>
<dbReference type="UniPathway" id="UPA00219"/>
<dbReference type="InterPro" id="IPR036366">
    <property type="entry name" value="PGBDSf"/>
</dbReference>
<dbReference type="InterPro" id="IPR002477">
    <property type="entry name" value="Peptidoglycan-bd-like"/>
</dbReference>
<dbReference type="Pfam" id="PF03734">
    <property type="entry name" value="YkuD"/>
    <property type="match status" value="1"/>
</dbReference>
<dbReference type="InterPro" id="IPR050979">
    <property type="entry name" value="LD-transpeptidase"/>
</dbReference>
<dbReference type="Gene3D" id="1.10.101.10">
    <property type="entry name" value="PGBD-like superfamily/PGBD"/>
    <property type="match status" value="1"/>
</dbReference>
<dbReference type="GO" id="GO:0008360">
    <property type="term" value="P:regulation of cell shape"/>
    <property type="evidence" value="ECO:0007669"/>
    <property type="project" value="UniProtKB-UniRule"/>
</dbReference>
<keyword evidence="10" id="KW-1185">Reference proteome</keyword>
<dbReference type="EMBL" id="MTBP01000002">
    <property type="protein sequence ID" value="POM24772.1"/>
    <property type="molecule type" value="Genomic_DNA"/>
</dbReference>
<accession>A0A2P4UI86</accession>
<dbReference type="Gene3D" id="2.40.440.10">
    <property type="entry name" value="L,D-transpeptidase catalytic domain-like"/>
    <property type="match status" value="1"/>
</dbReference>
<dbReference type="AlphaFoldDB" id="A0A2P4UI86"/>
<dbReference type="RefSeq" id="WP_103563862.1">
    <property type="nucleotide sequence ID" value="NZ_MTBP01000002.1"/>
</dbReference>
<dbReference type="PROSITE" id="PS52029">
    <property type="entry name" value="LD_TPASE"/>
    <property type="match status" value="1"/>
</dbReference>
<gene>
    <name evidence="9" type="primary">ctpB</name>
    <name evidence="9" type="ORF">BTM25_34080</name>
</gene>
<evidence type="ECO:0000256" key="7">
    <source>
        <dbReference type="SAM" id="SignalP"/>
    </source>
</evidence>
<evidence type="ECO:0000256" key="3">
    <source>
        <dbReference type="ARBA" id="ARBA00022960"/>
    </source>
</evidence>
<dbReference type="GO" id="GO:0016740">
    <property type="term" value="F:transferase activity"/>
    <property type="evidence" value="ECO:0007669"/>
    <property type="project" value="UniProtKB-KW"/>
</dbReference>
<evidence type="ECO:0000256" key="2">
    <source>
        <dbReference type="ARBA" id="ARBA00022679"/>
    </source>
</evidence>
<feature type="active site" description="Proton donor/acceptor" evidence="6">
    <location>
        <position position="190"/>
    </location>
</feature>
<dbReference type="InterPro" id="IPR005490">
    <property type="entry name" value="LD_TPept_cat_dom"/>
</dbReference>
<evidence type="ECO:0000313" key="10">
    <source>
        <dbReference type="Proteomes" id="UP000242367"/>
    </source>
</evidence>
<reference evidence="9 10" key="1">
    <citation type="journal article" date="2017" name="Chemistry">
        <title>Isolation, Biosynthesis and Chemical Modifications of Rubterolones A-F: Rare Tropolone Alkaloids from Actinomadura sp. 5-2.</title>
        <authorList>
            <person name="Guo H."/>
            <person name="Benndorf R."/>
            <person name="Leichnitz D."/>
            <person name="Klassen J.L."/>
            <person name="Vollmers J."/>
            <person name="Gorls H."/>
            <person name="Steinacker M."/>
            <person name="Weigel C."/>
            <person name="Dahse H.M."/>
            <person name="Kaster A.K."/>
            <person name="de Beer Z.W."/>
            <person name="Poulsen M."/>
            <person name="Beemelmanns C."/>
        </authorList>
    </citation>
    <scope>NUCLEOTIDE SEQUENCE [LARGE SCALE GENOMIC DNA]</scope>
    <source>
        <strain evidence="9 10">5-2</strain>
    </source>
</reference>
<evidence type="ECO:0000256" key="5">
    <source>
        <dbReference type="ARBA" id="ARBA00023316"/>
    </source>
</evidence>
<protein>
    <submittedName>
        <fullName evidence="9">Carboxy-terminal processing protease CtpB</fullName>
        <ecNumber evidence="9">3.4.21.102</ecNumber>
    </submittedName>
</protein>
<keyword evidence="7" id="KW-0732">Signal</keyword>
<evidence type="ECO:0000256" key="1">
    <source>
        <dbReference type="ARBA" id="ARBA00004752"/>
    </source>
</evidence>
<dbReference type="GO" id="GO:0071555">
    <property type="term" value="P:cell wall organization"/>
    <property type="evidence" value="ECO:0007669"/>
    <property type="project" value="UniProtKB-UniRule"/>
</dbReference>
<dbReference type="EC" id="3.4.21.102" evidence="9"/>
<dbReference type="GO" id="GO:0006508">
    <property type="term" value="P:proteolysis"/>
    <property type="evidence" value="ECO:0007669"/>
    <property type="project" value="UniProtKB-KW"/>
</dbReference>
<dbReference type="CDD" id="cd16913">
    <property type="entry name" value="YkuD_like"/>
    <property type="match status" value="1"/>
</dbReference>
<keyword evidence="4 6" id="KW-0573">Peptidoglycan synthesis</keyword>
<dbReference type="PANTHER" id="PTHR30582">
    <property type="entry name" value="L,D-TRANSPEPTIDASE"/>
    <property type="match status" value="1"/>
</dbReference>
<dbReference type="GO" id="GO:0071972">
    <property type="term" value="F:peptidoglycan L,D-transpeptidase activity"/>
    <property type="evidence" value="ECO:0007669"/>
    <property type="project" value="TreeGrafter"/>
</dbReference>
<comment type="pathway">
    <text evidence="1 6">Cell wall biogenesis; peptidoglycan biosynthesis.</text>
</comment>
<sequence length="229" mass="25403" precursor="true">MFPRTALLAAGLLVLAPAAPAVAAPAAAPAPAALHLGSDGPDVTRLQRRLKALHYWPGEANGRFRETTRAAVWAFQHVNGLKATGVVDARTQRALRHPHGPHRLVRRSRPTRVDIDLRHRVLVVYKARRVVLISHLSSGSGRHFCQAGRCGVARTPTGNFRVERRINGWHKSYLGWMYRPLYFHGGFAMHGSLDVPDRDVSHGCVRLPMDVGDRIYGLVRNGTAVYVRR</sequence>
<feature type="domain" description="L,D-TPase catalytic" evidence="8">
    <location>
        <begin position="111"/>
        <end position="228"/>
    </location>
</feature>
<feature type="active site" description="Nucleophile" evidence="6">
    <location>
        <position position="204"/>
    </location>
</feature>
<evidence type="ECO:0000313" key="9">
    <source>
        <dbReference type="EMBL" id="POM24772.1"/>
    </source>
</evidence>
<evidence type="ECO:0000256" key="4">
    <source>
        <dbReference type="ARBA" id="ARBA00022984"/>
    </source>
</evidence>
<dbReference type="SUPFAM" id="SSF47090">
    <property type="entry name" value="PGBD-like"/>
    <property type="match status" value="1"/>
</dbReference>
<comment type="caution">
    <text evidence="9">The sequence shown here is derived from an EMBL/GenBank/DDBJ whole genome shotgun (WGS) entry which is preliminary data.</text>
</comment>
<keyword evidence="9" id="KW-0645">Protease</keyword>
<dbReference type="GO" id="GO:0005576">
    <property type="term" value="C:extracellular region"/>
    <property type="evidence" value="ECO:0007669"/>
    <property type="project" value="TreeGrafter"/>
</dbReference>
<keyword evidence="9" id="KW-0378">Hydrolase</keyword>
<dbReference type="GO" id="GO:0004252">
    <property type="term" value="F:serine-type endopeptidase activity"/>
    <property type="evidence" value="ECO:0007669"/>
    <property type="project" value="UniProtKB-EC"/>
</dbReference>
<dbReference type="GO" id="GO:0018104">
    <property type="term" value="P:peptidoglycan-protein cross-linking"/>
    <property type="evidence" value="ECO:0007669"/>
    <property type="project" value="TreeGrafter"/>
</dbReference>
<dbReference type="InterPro" id="IPR038063">
    <property type="entry name" value="Transpep_catalytic_dom"/>
</dbReference>
<keyword evidence="2" id="KW-0808">Transferase</keyword>
<evidence type="ECO:0000256" key="6">
    <source>
        <dbReference type="PROSITE-ProRule" id="PRU01373"/>
    </source>
</evidence>
<evidence type="ECO:0000259" key="8">
    <source>
        <dbReference type="PROSITE" id="PS52029"/>
    </source>
</evidence>
<keyword evidence="5 6" id="KW-0961">Cell wall biogenesis/degradation</keyword>
<proteinExistence type="predicted"/>
<organism evidence="9 10">
    <name type="scientific">Actinomadura rubteroloni</name>
    <dbReference type="NCBI Taxonomy" id="1926885"/>
    <lineage>
        <taxon>Bacteria</taxon>
        <taxon>Bacillati</taxon>
        <taxon>Actinomycetota</taxon>
        <taxon>Actinomycetes</taxon>
        <taxon>Streptosporangiales</taxon>
        <taxon>Thermomonosporaceae</taxon>
        <taxon>Actinomadura</taxon>
    </lineage>
</organism>
<dbReference type="PANTHER" id="PTHR30582:SF2">
    <property type="entry name" value="L,D-TRANSPEPTIDASE YCIB-RELATED"/>
    <property type="match status" value="1"/>
</dbReference>
<dbReference type="SUPFAM" id="SSF141523">
    <property type="entry name" value="L,D-transpeptidase catalytic domain-like"/>
    <property type="match status" value="1"/>
</dbReference>
<dbReference type="Pfam" id="PF01471">
    <property type="entry name" value="PG_binding_1"/>
    <property type="match status" value="1"/>
</dbReference>
<feature type="signal peptide" evidence="7">
    <location>
        <begin position="1"/>
        <end position="23"/>
    </location>
</feature>
<dbReference type="InterPro" id="IPR036365">
    <property type="entry name" value="PGBD-like_sf"/>
</dbReference>
<dbReference type="Proteomes" id="UP000242367">
    <property type="component" value="Unassembled WGS sequence"/>
</dbReference>
<keyword evidence="3 6" id="KW-0133">Cell shape</keyword>
<feature type="chain" id="PRO_5015182543" evidence="7">
    <location>
        <begin position="24"/>
        <end position="229"/>
    </location>
</feature>